<dbReference type="EMBL" id="LFYR01000653">
    <property type="protein sequence ID" value="KMZ71864.1"/>
    <property type="molecule type" value="Genomic_DNA"/>
</dbReference>
<comment type="caution">
    <text evidence="1">The sequence shown here is derived from an EMBL/GenBank/DDBJ whole genome shotgun (WGS) entry which is preliminary data.</text>
</comment>
<protein>
    <submittedName>
        <fullName evidence="1">Uncharacterized protein</fullName>
    </submittedName>
</protein>
<organism evidence="1 2">
    <name type="scientific">Zostera marina</name>
    <name type="common">Eelgrass</name>
    <dbReference type="NCBI Taxonomy" id="29655"/>
    <lineage>
        <taxon>Eukaryota</taxon>
        <taxon>Viridiplantae</taxon>
        <taxon>Streptophyta</taxon>
        <taxon>Embryophyta</taxon>
        <taxon>Tracheophyta</taxon>
        <taxon>Spermatophyta</taxon>
        <taxon>Magnoliopsida</taxon>
        <taxon>Liliopsida</taxon>
        <taxon>Zosteraceae</taxon>
        <taxon>Zostera</taxon>
    </lineage>
</organism>
<gene>
    <name evidence="1" type="ORF">ZOSMA_173G00140</name>
</gene>
<sequence length="117" mass="13215">MSFTKLTRVTKYINELIEVLFLCSEDGNSNTQADNAKATSSCSETSSITNQSTFQKNLGNHSHVRTAEWAREWDVKTQRRTQVLASESIESMWTKGINYKKKTYKLAKSAISPGTMK</sequence>
<dbReference type="Proteomes" id="UP000036987">
    <property type="component" value="Unassembled WGS sequence"/>
</dbReference>
<dbReference type="OrthoDB" id="120967at2759"/>
<evidence type="ECO:0000313" key="1">
    <source>
        <dbReference type="EMBL" id="KMZ71864.1"/>
    </source>
</evidence>
<dbReference type="STRING" id="29655.A0A0K9PSD2"/>
<keyword evidence="2" id="KW-1185">Reference proteome</keyword>
<proteinExistence type="predicted"/>
<evidence type="ECO:0000313" key="2">
    <source>
        <dbReference type="Proteomes" id="UP000036987"/>
    </source>
</evidence>
<reference evidence="2" key="1">
    <citation type="journal article" date="2016" name="Nature">
        <title>The genome of the seagrass Zostera marina reveals angiosperm adaptation to the sea.</title>
        <authorList>
            <person name="Olsen J.L."/>
            <person name="Rouze P."/>
            <person name="Verhelst B."/>
            <person name="Lin Y.-C."/>
            <person name="Bayer T."/>
            <person name="Collen J."/>
            <person name="Dattolo E."/>
            <person name="De Paoli E."/>
            <person name="Dittami S."/>
            <person name="Maumus F."/>
            <person name="Michel G."/>
            <person name="Kersting A."/>
            <person name="Lauritano C."/>
            <person name="Lohaus R."/>
            <person name="Toepel M."/>
            <person name="Tonon T."/>
            <person name="Vanneste K."/>
            <person name="Amirebrahimi M."/>
            <person name="Brakel J."/>
            <person name="Bostroem C."/>
            <person name="Chovatia M."/>
            <person name="Grimwood J."/>
            <person name="Jenkins J.W."/>
            <person name="Jueterbock A."/>
            <person name="Mraz A."/>
            <person name="Stam W.T."/>
            <person name="Tice H."/>
            <person name="Bornberg-Bauer E."/>
            <person name="Green P.J."/>
            <person name="Pearson G.A."/>
            <person name="Procaccini G."/>
            <person name="Duarte C.M."/>
            <person name="Schmutz J."/>
            <person name="Reusch T.B.H."/>
            <person name="Van de Peer Y."/>
        </authorList>
    </citation>
    <scope>NUCLEOTIDE SEQUENCE [LARGE SCALE GENOMIC DNA]</scope>
    <source>
        <strain evidence="2">cv. Finnish</strain>
    </source>
</reference>
<dbReference type="AlphaFoldDB" id="A0A0K9PSD2"/>
<accession>A0A0K9PSD2</accession>
<name>A0A0K9PSD2_ZOSMR</name>